<gene>
    <name evidence="3" type="ORF">PHMEG_0002512</name>
</gene>
<name>A0A225WY90_9STRA</name>
<dbReference type="Pfam" id="PF24626">
    <property type="entry name" value="SH3_Tf2-1"/>
    <property type="match status" value="1"/>
</dbReference>
<sequence>MLAVGRHTGNHSSTLGGGGAAAEDVSPASLPAETSANAVTRSQAKKVLAAPRRAVLPLADWAERTLIDPAGTPSDHPRTVVSANYAPKVTVSPADRAAVYEFVQQRQVITRFVQDALQAAVDKQKENADKHGRNNKTSFRTGDRALLSTEGIRSSAVTNLDANKLAPRFIGPFKIVKVLGDAYTLDIPTSLRLHPRFYVGRLKRYRPAEIPTSDHQESLLEHTLGAPSDAPVAPSIRLSQGPTPGAANQSVPPQ</sequence>
<evidence type="ECO:0000313" key="3">
    <source>
        <dbReference type="EMBL" id="OWZ22745.1"/>
    </source>
</evidence>
<reference evidence="4" key="1">
    <citation type="submission" date="2017-03" db="EMBL/GenBank/DDBJ databases">
        <title>Phytopthora megakarya and P. palmivora, two closely related causual agents of cacao black pod achieved similar genome size and gene model numbers by different mechanisms.</title>
        <authorList>
            <person name="Ali S."/>
            <person name="Shao J."/>
            <person name="Larry D.J."/>
            <person name="Kronmiller B."/>
            <person name="Shen D."/>
            <person name="Strem M.D."/>
            <person name="Melnick R.L."/>
            <person name="Guiltinan M.J."/>
            <person name="Tyler B.M."/>
            <person name="Meinhardt L.W."/>
            <person name="Bailey B.A."/>
        </authorList>
    </citation>
    <scope>NUCLEOTIDE SEQUENCE [LARGE SCALE GENOMIC DNA]</scope>
    <source>
        <strain evidence="4">zdho120</strain>
    </source>
</reference>
<feature type="region of interest" description="Disordered" evidence="1">
    <location>
        <begin position="222"/>
        <end position="254"/>
    </location>
</feature>
<dbReference type="OrthoDB" id="116372at2759"/>
<comment type="caution">
    <text evidence="3">The sequence shown here is derived from an EMBL/GenBank/DDBJ whole genome shotgun (WGS) entry which is preliminary data.</text>
</comment>
<evidence type="ECO:0000259" key="2">
    <source>
        <dbReference type="Pfam" id="PF24626"/>
    </source>
</evidence>
<dbReference type="AlphaFoldDB" id="A0A225WY90"/>
<feature type="domain" description="Tf2-1-like SH3-like" evidence="2">
    <location>
        <begin position="142"/>
        <end position="206"/>
    </location>
</feature>
<evidence type="ECO:0000313" key="4">
    <source>
        <dbReference type="Proteomes" id="UP000198211"/>
    </source>
</evidence>
<protein>
    <submittedName>
        <fullName evidence="3">Polyprotein</fullName>
    </submittedName>
</protein>
<organism evidence="3 4">
    <name type="scientific">Phytophthora megakarya</name>
    <dbReference type="NCBI Taxonomy" id="4795"/>
    <lineage>
        <taxon>Eukaryota</taxon>
        <taxon>Sar</taxon>
        <taxon>Stramenopiles</taxon>
        <taxon>Oomycota</taxon>
        <taxon>Peronosporomycetes</taxon>
        <taxon>Peronosporales</taxon>
        <taxon>Peronosporaceae</taxon>
        <taxon>Phytophthora</taxon>
    </lineage>
</organism>
<accession>A0A225WY90</accession>
<dbReference type="InterPro" id="IPR056924">
    <property type="entry name" value="SH3_Tf2-1"/>
</dbReference>
<proteinExistence type="predicted"/>
<keyword evidence="4" id="KW-1185">Reference proteome</keyword>
<feature type="region of interest" description="Disordered" evidence="1">
    <location>
        <begin position="1"/>
        <end position="26"/>
    </location>
</feature>
<dbReference type="Proteomes" id="UP000198211">
    <property type="component" value="Unassembled WGS sequence"/>
</dbReference>
<dbReference type="STRING" id="4795.A0A225WY90"/>
<dbReference type="EMBL" id="NBNE01000113">
    <property type="protein sequence ID" value="OWZ22745.1"/>
    <property type="molecule type" value="Genomic_DNA"/>
</dbReference>
<evidence type="ECO:0000256" key="1">
    <source>
        <dbReference type="SAM" id="MobiDB-lite"/>
    </source>
</evidence>
<feature type="compositionally biased region" description="Polar residues" evidence="1">
    <location>
        <begin position="237"/>
        <end position="254"/>
    </location>
</feature>